<accession>A0A7S1ETS2</accession>
<dbReference type="EMBL" id="HBFP01010237">
    <property type="protein sequence ID" value="CAD8822955.1"/>
    <property type="molecule type" value="Transcribed_RNA"/>
</dbReference>
<dbReference type="InterPro" id="IPR019416">
    <property type="entry name" value="NCBP3"/>
</dbReference>
<protein>
    <recommendedName>
        <fullName evidence="2">Nuclear cap-binding protein subunit 3</fullName>
    </recommendedName>
</protein>
<dbReference type="PANTHER" id="PTHR16291">
    <property type="entry name" value="NUCLEAR CAP-BINDING PROTEIN SUBUNIT 3"/>
    <property type="match status" value="1"/>
</dbReference>
<dbReference type="AlphaFoldDB" id="A0A7S1ETS2"/>
<reference evidence="1" key="1">
    <citation type="submission" date="2021-01" db="EMBL/GenBank/DDBJ databases">
        <authorList>
            <person name="Corre E."/>
            <person name="Pelletier E."/>
            <person name="Niang G."/>
            <person name="Scheremetjew M."/>
            <person name="Finn R."/>
            <person name="Kale V."/>
            <person name="Holt S."/>
            <person name="Cochrane G."/>
            <person name="Meng A."/>
            <person name="Brown T."/>
            <person name="Cohen L."/>
        </authorList>
    </citation>
    <scope>NUCLEOTIDE SEQUENCE</scope>
    <source>
        <strain evidence="1">CCMP3278</strain>
    </source>
</reference>
<dbReference type="GO" id="GO:0005634">
    <property type="term" value="C:nucleus"/>
    <property type="evidence" value="ECO:0007669"/>
    <property type="project" value="TreeGrafter"/>
</dbReference>
<evidence type="ECO:0008006" key="2">
    <source>
        <dbReference type="Google" id="ProtNLM"/>
    </source>
</evidence>
<organism evidence="1">
    <name type="scientific">Timspurckia oligopyrenoides</name>
    <dbReference type="NCBI Taxonomy" id="708627"/>
    <lineage>
        <taxon>Eukaryota</taxon>
        <taxon>Rhodophyta</taxon>
        <taxon>Bangiophyceae</taxon>
        <taxon>Porphyridiales</taxon>
        <taxon>Porphyridiaceae</taxon>
        <taxon>Timspurckia</taxon>
    </lineage>
</organism>
<dbReference type="GO" id="GO:0003729">
    <property type="term" value="F:mRNA binding"/>
    <property type="evidence" value="ECO:0007669"/>
    <property type="project" value="InterPro"/>
</dbReference>
<dbReference type="PANTHER" id="PTHR16291:SF0">
    <property type="entry name" value="NUCLEAR CAP-BINDING PROTEIN SUBUNIT 3"/>
    <property type="match status" value="1"/>
</dbReference>
<sequence>MEYKSSVDEVEARLQEAKEANERRAARFGVPIIPVREQDVLGVRRYMTHVNSNFKTGFDITSSDERLKAAARQERFQSTNNIGYQQETNQEQQPLIPVKTLEPRRNASSHEEDLRTGVIHVYGVDTLSTKNIKDIFIAYYPQWVEWINDSSCNVAFDDEFTPRRILLEMGKYQEVLSENGETIWELIDKVSPNVLETEEELFRWRRTDSAKVREGLDVVLFVRNATMCDVRPEKPNPKSNWSRSIHRMDVMDTSTSKKFFKNDLRSTITKHKHKK</sequence>
<name>A0A7S1ETS2_9RHOD</name>
<evidence type="ECO:0000313" key="1">
    <source>
        <dbReference type="EMBL" id="CAD8822955.1"/>
    </source>
</evidence>
<dbReference type="Pfam" id="PF10309">
    <property type="entry name" value="NCBP3"/>
    <property type="match status" value="1"/>
</dbReference>
<gene>
    <name evidence="1" type="ORF">TOLI1172_LOCUS7351</name>
</gene>
<dbReference type="GO" id="GO:0000340">
    <property type="term" value="F:RNA 7-methylguanosine cap binding"/>
    <property type="evidence" value="ECO:0007669"/>
    <property type="project" value="InterPro"/>
</dbReference>
<proteinExistence type="predicted"/>